<comment type="similarity">
    <text evidence="2">Belongs to the SLC41A transporter family.</text>
</comment>
<evidence type="ECO:0000313" key="10">
    <source>
        <dbReference type="EMBL" id="CAK9075485.1"/>
    </source>
</evidence>
<proteinExistence type="inferred from homology"/>
<feature type="transmembrane region" description="Helical" evidence="8">
    <location>
        <begin position="210"/>
        <end position="234"/>
    </location>
</feature>
<dbReference type="Gene3D" id="1.10.357.20">
    <property type="entry name" value="SLC41 divalent cation transporters, integral membrane domain"/>
    <property type="match status" value="1"/>
</dbReference>
<dbReference type="PANTHER" id="PTHR41394">
    <property type="entry name" value="MAGNESIUM TRANSPORTER MGTE"/>
    <property type="match status" value="1"/>
</dbReference>
<comment type="caution">
    <text evidence="10">The sequence shown here is derived from an EMBL/GenBank/DDBJ whole genome shotgun (WGS) entry which is preliminary data.</text>
</comment>
<evidence type="ECO:0000256" key="2">
    <source>
        <dbReference type="ARBA" id="ARBA00009749"/>
    </source>
</evidence>
<gene>
    <name evidence="10" type="ORF">CCMP2556_LOCUS37172</name>
</gene>
<reference evidence="10 11" key="1">
    <citation type="submission" date="2024-02" db="EMBL/GenBank/DDBJ databases">
        <authorList>
            <person name="Chen Y."/>
            <person name="Shah S."/>
            <person name="Dougan E. K."/>
            <person name="Thang M."/>
            <person name="Chan C."/>
        </authorList>
    </citation>
    <scope>NUCLEOTIDE SEQUENCE [LARGE SCALE GENOMIC DNA]</scope>
</reference>
<comment type="subcellular location">
    <subcellularLocation>
        <location evidence="1">Membrane</location>
        <topology evidence="1">Multi-pass membrane protein</topology>
    </subcellularLocation>
</comment>
<dbReference type="SUPFAM" id="SSF161093">
    <property type="entry name" value="MgtE membrane domain-like"/>
    <property type="match status" value="1"/>
</dbReference>
<dbReference type="PANTHER" id="PTHR41394:SF5">
    <property type="entry name" value="SLC41A_MGTE INTEGRAL MEMBRANE DOMAIN-CONTAINING PROTEIN"/>
    <property type="match status" value="1"/>
</dbReference>
<evidence type="ECO:0000313" key="11">
    <source>
        <dbReference type="Proteomes" id="UP001642484"/>
    </source>
</evidence>
<evidence type="ECO:0000256" key="7">
    <source>
        <dbReference type="ARBA" id="ARBA00023136"/>
    </source>
</evidence>
<evidence type="ECO:0000256" key="8">
    <source>
        <dbReference type="SAM" id="Phobius"/>
    </source>
</evidence>
<keyword evidence="5" id="KW-0460">Magnesium</keyword>
<keyword evidence="7 8" id="KW-0472">Membrane</keyword>
<keyword evidence="4 8" id="KW-0812">Transmembrane</keyword>
<dbReference type="Pfam" id="PF01769">
    <property type="entry name" value="MgtE"/>
    <property type="match status" value="1"/>
</dbReference>
<keyword evidence="6 8" id="KW-1133">Transmembrane helix</keyword>
<keyword evidence="11" id="KW-1185">Reference proteome</keyword>
<dbReference type="InterPro" id="IPR006667">
    <property type="entry name" value="SLC41_membr_dom"/>
</dbReference>
<evidence type="ECO:0000256" key="5">
    <source>
        <dbReference type="ARBA" id="ARBA00022842"/>
    </source>
</evidence>
<evidence type="ECO:0000259" key="9">
    <source>
        <dbReference type="Pfam" id="PF01769"/>
    </source>
</evidence>
<feature type="transmembrane region" description="Helical" evidence="8">
    <location>
        <begin position="173"/>
        <end position="198"/>
    </location>
</feature>
<evidence type="ECO:0000256" key="3">
    <source>
        <dbReference type="ARBA" id="ARBA00022448"/>
    </source>
</evidence>
<evidence type="ECO:0000256" key="4">
    <source>
        <dbReference type="ARBA" id="ARBA00022692"/>
    </source>
</evidence>
<dbReference type="InterPro" id="IPR036739">
    <property type="entry name" value="SLC41_membr_dom_sf"/>
</dbReference>
<evidence type="ECO:0000256" key="6">
    <source>
        <dbReference type="ARBA" id="ARBA00022989"/>
    </source>
</evidence>
<protein>
    <recommendedName>
        <fullName evidence="9">SLC41A/MgtE integral membrane domain-containing protein</fullName>
    </recommendedName>
</protein>
<dbReference type="EMBL" id="CAXAMN010023139">
    <property type="protein sequence ID" value="CAK9075485.1"/>
    <property type="molecule type" value="Genomic_DNA"/>
</dbReference>
<feature type="transmembrane region" description="Helical" evidence="8">
    <location>
        <begin position="140"/>
        <end position="161"/>
    </location>
</feature>
<feature type="transmembrane region" description="Helical" evidence="8">
    <location>
        <begin position="94"/>
        <end position="111"/>
    </location>
</feature>
<feature type="transmembrane region" description="Helical" evidence="8">
    <location>
        <begin position="65"/>
        <end position="82"/>
    </location>
</feature>
<keyword evidence="3" id="KW-0813">Transport</keyword>
<accession>A0ABP0PL74</accession>
<evidence type="ECO:0000256" key="1">
    <source>
        <dbReference type="ARBA" id="ARBA00004141"/>
    </source>
</evidence>
<sequence>MGGEEELGLLAEFGDEGVPCFDEEARHRNRPKLKAEGPGTRPLILHDAGDEDRASAGLHIFWHRAGWLVLLLLCQSSSSFILQRFEFLIKSHPTVIYFLTMLVGAGGNAGGQSTVLVVRRLALAACHRSEGTTVISFRRIIAPEILVGAKLAVVLFGAAFLRCIIFKVYGAECVAICLSMLVIVFTSTALGAALPLFLSQMGVDPAHAGATIQVLMDVSGVALTCVISSTVLGFQEVTLPDKSTSLSTSMHGSLEVVVRHSSSLGTVEATSAPPG</sequence>
<name>A0ABP0PL74_9DINO</name>
<feature type="domain" description="SLC41A/MgtE integral membrane" evidence="9">
    <location>
        <begin position="100"/>
        <end position="226"/>
    </location>
</feature>
<dbReference type="Proteomes" id="UP001642484">
    <property type="component" value="Unassembled WGS sequence"/>
</dbReference>
<organism evidence="10 11">
    <name type="scientific">Durusdinium trenchii</name>
    <dbReference type="NCBI Taxonomy" id="1381693"/>
    <lineage>
        <taxon>Eukaryota</taxon>
        <taxon>Sar</taxon>
        <taxon>Alveolata</taxon>
        <taxon>Dinophyceae</taxon>
        <taxon>Suessiales</taxon>
        <taxon>Symbiodiniaceae</taxon>
        <taxon>Durusdinium</taxon>
    </lineage>
</organism>